<evidence type="ECO:0000313" key="10">
    <source>
        <dbReference type="Proteomes" id="UP000789901"/>
    </source>
</evidence>
<dbReference type="InterPro" id="IPR050411">
    <property type="entry name" value="AlphaKG_dependent_hydroxylases"/>
</dbReference>
<keyword evidence="5" id="KW-0560">Oxidoreductase</keyword>
<accession>A0ABN7UNQ4</accession>
<dbReference type="InterPro" id="IPR042098">
    <property type="entry name" value="TauD-like_sf"/>
</dbReference>
<evidence type="ECO:0000256" key="1">
    <source>
        <dbReference type="ARBA" id="ARBA00001954"/>
    </source>
</evidence>
<dbReference type="Proteomes" id="UP000789901">
    <property type="component" value="Unassembled WGS sequence"/>
</dbReference>
<gene>
    <name evidence="9" type="ORF">GMARGA_LOCUS7880</name>
</gene>
<keyword evidence="6" id="KW-0408">Iron</keyword>
<dbReference type="EMBL" id="CAJVQB010003927">
    <property type="protein sequence ID" value="CAG8621812.1"/>
    <property type="molecule type" value="Genomic_DNA"/>
</dbReference>
<evidence type="ECO:0000256" key="3">
    <source>
        <dbReference type="ARBA" id="ARBA00022723"/>
    </source>
</evidence>
<evidence type="ECO:0000256" key="5">
    <source>
        <dbReference type="ARBA" id="ARBA00023002"/>
    </source>
</evidence>
<comment type="caution">
    <text evidence="9">The sequence shown here is derived from an EMBL/GenBank/DDBJ whole genome shotgun (WGS) entry which is preliminary data.</text>
</comment>
<comment type="similarity">
    <text evidence="2">Belongs to the gamma-BBH/TMLD family.</text>
</comment>
<sequence>MHYKHLTTFNSFKKIKTCRLHLLNLNNRQNFSSLRPVRNLYTKYIKFLFHSAAHRFNKHLIKEIKQNQNSLEIKWSSSDHKAISIFNYIWLRDNCQCTQCLHPDNRQKLFLTSQVALDVKPITVNVSEEQEELEITWPSSSTSEVKSSNSSDNSFHKSKYPFTFLRFYTSKNTASQLRFSDQKHITWDRDSIKSSKNLWVSYNDYMNSDKGIFDSLEQLWNYGLIFLKNVPIEKDGITNVDPIRKVVERIGTLKATFYGELFDVKSVPGATNIAYTSLDLGLHMDLLQTYLKLQCFLVKSSDRSELVDYSMLDLRATLEQLLMSAGIQIAKIGIYLTFKKENTKALVKNESLARLQLHRKIEMLLENVGQALTWEQNSEQLNKDIKKIFIKLSRYSKKYLWEIWQNNEPKDVQIGVATLCLEEIQTFTTLTQQDPYVIHLPSEQPESQPTERQSFSRSFTSLSGTKNEKFSPFVSTFRSEIFQQAEENIKFIKEIL</sequence>
<dbReference type="PANTHER" id="PTHR10696">
    <property type="entry name" value="GAMMA-BUTYROBETAINE HYDROXYLASE-RELATED"/>
    <property type="match status" value="1"/>
</dbReference>
<evidence type="ECO:0000256" key="7">
    <source>
        <dbReference type="SAM" id="MobiDB-lite"/>
    </source>
</evidence>
<organism evidence="9 10">
    <name type="scientific">Gigaspora margarita</name>
    <dbReference type="NCBI Taxonomy" id="4874"/>
    <lineage>
        <taxon>Eukaryota</taxon>
        <taxon>Fungi</taxon>
        <taxon>Fungi incertae sedis</taxon>
        <taxon>Mucoromycota</taxon>
        <taxon>Glomeromycotina</taxon>
        <taxon>Glomeromycetes</taxon>
        <taxon>Diversisporales</taxon>
        <taxon>Gigasporaceae</taxon>
        <taxon>Gigaspora</taxon>
    </lineage>
</organism>
<evidence type="ECO:0000256" key="4">
    <source>
        <dbReference type="ARBA" id="ARBA00022964"/>
    </source>
</evidence>
<reference evidence="9 10" key="1">
    <citation type="submission" date="2021-06" db="EMBL/GenBank/DDBJ databases">
        <authorList>
            <person name="Kallberg Y."/>
            <person name="Tangrot J."/>
            <person name="Rosling A."/>
        </authorList>
    </citation>
    <scope>NUCLEOTIDE SEQUENCE [LARGE SCALE GENOMIC DNA]</scope>
    <source>
        <strain evidence="9 10">120-4 pot B 10/14</strain>
    </source>
</reference>
<keyword evidence="3" id="KW-0479">Metal-binding</keyword>
<dbReference type="PANTHER" id="PTHR10696:SF25">
    <property type="entry name" value="OXIDOREDUCTASE AIM17-RELATED"/>
    <property type="match status" value="1"/>
</dbReference>
<dbReference type="InterPro" id="IPR038492">
    <property type="entry name" value="GBBH-like_N_sf"/>
</dbReference>
<feature type="compositionally biased region" description="Polar residues" evidence="7">
    <location>
        <begin position="444"/>
        <end position="463"/>
    </location>
</feature>
<evidence type="ECO:0000256" key="6">
    <source>
        <dbReference type="ARBA" id="ARBA00023004"/>
    </source>
</evidence>
<keyword evidence="4" id="KW-0223">Dioxygenase</keyword>
<dbReference type="Gene3D" id="3.60.130.10">
    <property type="entry name" value="Clavaminate synthase-like"/>
    <property type="match status" value="1"/>
</dbReference>
<keyword evidence="10" id="KW-1185">Reference proteome</keyword>
<dbReference type="SUPFAM" id="SSF51197">
    <property type="entry name" value="Clavaminate synthase-like"/>
    <property type="match status" value="1"/>
</dbReference>
<feature type="region of interest" description="Disordered" evidence="7">
    <location>
        <begin position="441"/>
        <end position="463"/>
    </location>
</feature>
<protein>
    <submittedName>
        <fullName evidence="9">27931_t:CDS:1</fullName>
    </submittedName>
</protein>
<proteinExistence type="inferred from homology"/>
<evidence type="ECO:0000313" key="9">
    <source>
        <dbReference type="EMBL" id="CAG8621812.1"/>
    </source>
</evidence>
<evidence type="ECO:0000256" key="2">
    <source>
        <dbReference type="ARBA" id="ARBA00008654"/>
    </source>
</evidence>
<dbReference type="Pfam" id="PF06155">
    <property type="entry name" value="GBBH-like_N"/>
    <property type="match status" value="1"/>
</dbReference>
<comment type="cofactor">
    <cofactor evidence="1">
        <name>Fe(2+)</name>
        <dbReference type="ChEBI" id="CHEBI:29033"/>
    </cofactor>
</comment>
<name>A0ABN7UNQ4_GIGMA</name>
<evidence type="ECO:0000259" key="8">
    <source>
        <dbReference type="Pfam" id="PF06155"/>
    </source>
</evidence>
<feature type="domain" description="Gamma-butyrobetaine hydroxylase-like N-terminal" evidence="8">
    <location>
        <begin position="64"/>
        <end position="143"/>
    </location>
</feature>
<dbReference type="InterPro" id="IPR010376">
    <property type="entry name" value="GBBH-like_N"/>
</dbReference>
<dbReference type="Gene3D" id="3.30.2020.30">
    <property type="match status" value="1"/>
</dbReference>